<reference evidence="13 14" key="1">
    <citation type="submission" date="2020-08" db="EMBL/GenBank/DDBJ databases">
        <title>Genomic Encyclopedia of Type Strains, Phase III (KMG-III): the genomes of soil and plant-associated and newly described type strains.</title>
        <authorList>
            <person name="Whitman W."/>
        </authorList>
    </citation>
    <scope>NUCLEOTIDE SEQUENCE [LARGE SCALE GENOMIC DNA]</scope>
    <source>
        <strain evidence="13 14">CECT 3273</strain>
    </source>
</reference>
<dbReference type="EC" id="2.7.13.3" evidence="2"/>
<dbReference type="RefSeq" id="WP_221500716.1">
    <property type="nucleotide sequence ID" value="NZ_BMTI01000029.1"/>
</dbReference>
<keyword evidence="10" id="KW-0472">Membrane</keyword>
<organism evidence="13 14">
    <name type="scientific">Streptomyces griseomycini</name>
    <dbReference type="NCBI Taxonomy" id="66895"/>
    <lineage>
        <taxon>Bacteria</taxon>
        <taxon>Bacillati</taxon>
        <taxon>Actinomycetota</taxon>
        <taxon>Actinomycetes</taxon>
        <taxon>Kitasatosporales</taxon>
        <taxon>Streptomycetaceae</taxon>
        <taxon>Streptomyces</taxon>
    </lineage>
</organism>
<dbReference type="EMBL" id="JACHJI010000023">
    <property type="protein sequence ID" value="MBB4903132.1"/>
    <property type="molecule type" value="Genomic_DNA"/>
</dbReference>
<feature type="transmembrane region" description="Helical" evidence="10">
    <location>
        <begin position="156"/>
        <end position="172"/>
    </location>
</feature>
<evidence type="ECO:0000313" key="14">
    <source>
        <dbReference type="Proteomes" id="UP000579523"/>
    </source>
</evidence>
<dbReference type="InterPro" id="IPR036890">
    <property type="entry name" value="HATPase_C_sf"/>
</dbReference>
<evidence type="ECO:0000256" key="8">
    <source>
        <dbReference type="ARBA" id="ARBA00023012"/>
    </source>
</evidence>
<protein>
    <recommendedName>
        <fullName evidence="2">histidine kinase</fullName>
        <ecNumber evidence="2">2.7.13.3</ecNumber>
    </recommendedName>
</protein>
<name>A0A7W7VAP6_9ACTN</name>
<evidence type="ECO:0000256" key="3">
    <source>
        <dbReference type="ARBA" id="ARBA00022553"/>
    </source>
</evidence>
<dbReference type="Pfam" id="PF07730">
    <property type="entry name" value="HisKA_3"/>
    <property type="match status" value="1"/>
</dbReference>
<dbReference type="InterPro" id="IPR011712">
    <property type="entry name" value="Sig_transdc_His_kin_sub3_dim/P"/>
</dbReference>
<dbReference type="InterPro" id="IPR003594">
    <property type="entry name" value="HATPase_dom"/>
</dbReference>
<dbReference type="Proteomes" id="UP000579523">
    <property type="component" value="Unassembled WGS sequence"/>
</dbReference>
<evidence type="ECO:0000259" key="11">
    <source>
        <dbReference type="Pfam" id="PF02518"/>
    </source>
</evidence>
<dbReference type="CDD" id="cd16917">
    <property type="entry name" value="HATPase_UhpB-NarQ-NarX-like"/>
    <property type="match status" value="1"/>
</dbReference>
<sequence>MTRRTHTTTGAGRAARLRRRLGRRGPVLLAVLLAAGAFVPIDGTFVSRVQTELGLTPLDGLALALAVAVAVASAASALVLPRLRWPVAVTGCAAWVLTSTWAALCVASYVVAFSVRRPLRQLTYVVAASALTVLPTTTGLAIGAAGVVWQDMLSSLGGVALFVWLPFALGLWNKARRDVVEGLHERAEQLEREQTARAEQARSQERARIARDMHDVVAHRVSLMVLHAGALEINAKDESTAVAAELIRTIGREALGQLRDVIGVLKADGEGVALGPQPTLVDLERLLNQSRAAGMTVSRRDEGTPQRLPTLLEHAAYRVVQEALTNVHKHAGAARTEVLVRYDDGGLEIAVCNDAPSRPVEALPGSGMGLVGLRERVELLDGEFTAGPRSGGGFRVRARLPFSPHTMEEDE</sequence>
<feature type="coiled-coil region" evidence="9">
    <location>
        <begin position="173"/>
        <end position="204"/>
    </location>
</feature>
<dbReference type="Gene3D" id="1.20.5.1930">
    <property type="match status" value="1"/>
</dbReference>
<dbReference type="SUPFAM" id="SSF55874">
    <property type="entry name" value="ATPase domain of HSP90 chaperone/DNA topoisomerase II/histidine kinase"/>
    <property type="match status" value="1"/>
</dbReference>
<keyword evidence="8" id="KW-0902">Two-component regulatory system</keyword>
<dbReference type="PANTHER" id="PTHR24421:SF10">
    <property type="entry name" value="NITRATE_NITRITE SENSOR PROTEIN NARQ"/>
    <property type="match status" value="1"/>
</dbReference>
<evidence type="ECO:0000256" key="5">
    <source>
        <dbReference type="ARBA" id="ARBA00022741"/>
    </source>
</evidence>
<dbReference type="GO" id="GO:0000155">
    <property type="term" value="F:phosphorelay sensor kinase activity"/>
    <property type="evidence" value="ECO:0007669"/>
    <property type="project" value="InterPro"/>
</dbReference>
<keyword evidence="14" id="KW-1185">Reference proteome</keyword>
<evidence type="ECO:0000259" key="12">
    <source>
        <dbReference type="Pfam" id="PF07730"/>
    </source>
</evidence>
<proteinExistence type="predicted"/>
<feature type="domain" description="Signal transduction histidine kinase subgroup 3 dimerisation and phosphoacceptor" evidence="12">
    <location>
        <begin position="205"/>
        <end position="268"/>
    </location>
</feature>
<keyword evidence="4" id="KW-0808">Transferase</keyword>
<keyword evidence="6 13" id="KW-0418">Kinase</keyword>
<feature type="transmembrane region" description="Helical" evidence="10">
    <location>
        <begin position="124"/>
        <end position="149"/>
    </location>
</feature>
<dbReference type="PANTHER" id="PTHR24421">
    <property type="entry name" value="NITRATE/NITRITE SENSOR PROTEIN NARX-RELATED"/>
    <property type="match status" value="1"/>
</dbReference>
<keyword evidence="5" id="KW-0547">Nucleotide-binding</keyword>
<dbReference type="GO" id="GO:0005524">
    <property type="term" value="F:ATP binding"/>
    <property type="evidence" value="ECO:0007669"/>
    <property type="project" value="UniProtKB-KW"/>
</dbReference>
<dbReference type="GO" id="GO:0046983">
    <property type="term" value="F:protein dimerization activity"/>
    <property type="evidence" value="ECO:0007669"/>
    <property type="project" value="InterPro"/>
</dbReference>
<evidence type="ECO:0000256" key="6">
    <source>
        <dbReference type="ARBA" id="ARBA00022777"/>
    </source>
</evidence>
<comment type="caution">
    <text evidence="13">The sequence shown here is derived from an EMBL/GenBank/DDBJ whole genome shotgun (WGS) entry which is preliminary data.</text>
</comment>
<evidence type="ECO:0000256" key="2">
    <source>
        <dbReference type="ARBA" id="ARBA00012438"/>
    </source>
</evidence>
<keyword evidence="3" id="KW-0597">Phosphoprotein</keyword>
<evidence type="ECO:0000256" key="10">
    <source>
        <dbReference type="SAM" id="Phobius"/>
    </source>
</evidence>
<dbReference type="Gene3D" id="3.30.565.10">
    <property type="entry name" value="Histidine kinase-like ATPase, C-terminal domain"/>
    <property type="match status" value="1"/>
</dbReference>
<dbReference type="GO" id="GO:0016020">
    <property type="term" value="C:membrane"/>
    <property type="evidence" value="ECO:0007669"/>
    <property type="project" value="InterPro"/>
</dbReference>
<evidence type="ECO:0000256" key="1">
    <source>
        <dbReference type="ARBA" id="ARBA00000085"/>
    </source>
</evidence>
<evidence type="ECO:0000256" key="4">
    <source>
        <dbReference type="ARBA" id="ARBA00022679"/>
    </source>
</evidence>
<feature type="transmembrane region" description="Helical" evidence="10">
    <location>
        <begin position="21"/>
        <end position="41"/>
    </location>
</feature>
<keyword evidence="10" id="KW-1133">Transmembrane helix</keyword>
<dbReference type="InterPro" id="IPR050482">
    <property type="entry name" value="Sensor_HK_TwoCompSys"/>
</dbReference>
<keyword evidence="7" id="KW-0067">ATP-binding</keyword>
<evidence type="ECO:0000256" key="7">
    <source>
        <dbReference type="ARBA" id="ARBA00022840"/>
    </source>
</evidence>
<gene>
    <name evidence="13" type="ORF">FHS37_007229</name>
</gene>
<evidence type="ECO:0000256" key="9">
    <source>
        <dbReference type="SAM" id="Coils"/>
    </source>
</evidence>
<feature type="domain" description="Histidine kinase/HSP90-like ATPase" evidence="11">
    <location>
        <begin position="315"/>
        <end position="403"/>
    </location>
</feature>
<dbReference type="Pfam" id="PF02518">
    <property type="entry name" value="HATPase_c"/>
    <property type="match status" value="1"/>
</dbReference>
<dbReference type="AlphaFoldDB" id="A0A7W7VAP6"/>
<keyword evidence="9" id="KW-0175">Coiled coil</keyword>
<feature type="transmembrane region" description="Helical" evidence="10">
    <location>
        <begin position="61"/>
        <end position="80"/>
    </location>
</feature>
<evidence type="ECO:0000313" key="13">
    <source>
        <dbReference type="EMBL" id="MBB4903132.1"/>
    </source>
</evidence>
<feature type="transmembrane region" description="Helical" evidence="10">
    <location>
        <begin position="92"/>
        <end position="112"/>
    </location>
</feature>
<comment type="catalytic activity">
    <reaction evidence="1">
        <text>ATP + protein L-histidine = ADP + protein N-phospho-L-histidine.</text>
        <dbReference type="EC" id="2.7.13.3"/>
    </reaction>
</comment>
<keyword evidence="10" id="KW-0812">Transmembrane</keyword>
<accession>A0A7W7VAP6</accession>